<keyword evidence="6" id="KW-1185">Reference proteome</keyword>
<evidence type="ECO:0000256" key="1">
    <source>
        <dbReference type="ARBA" id="ARBA00004496"/>
    </source>
</evidence>
<comment type="subcellular location">
    <subcellularLocation>
        <location evidence="1">Cytoplasm</location>
    </subcellularLocation>
</comment>
<dbReference type="PRINTS" id="PR00081">
    <property type="entry name" value="GDHRDH"/>
</dbReference>
<sequence>MEKHEKIFLKKSFVVITGSSRGLGKSMALHFVGKFPPESVFVLMARNVEALESVRTDLVELVPELTVLVKQYDQGNTDTGYFDGIFDNLLPENKLSTDDFDQAVIVHNCASTGDNEKTALQLCDANHVRSFYNINLVGMILLNTSFFSLFSNPARSRMVVNITSGGSHIPTPSLNLYCAGKAARDMFFRVLATEEPSIRILTYCPGSVDTVMLRDLERDTFSEPLRKLFQDVRHNNKVLTPEEAASDLVHVLEDNTFDNAIYVDNYIQGAKPYLDEMEKKQ</sequence>
<evidence type="ECO:0000313" key="6">
    <source>
        <dbReference type="Proteomes" id="UP000242188"/>
    </source>
</evidence>
<dbReference type="AlphaFoldDB" id="A0A210PT99"/>
<dbReference type="OrthoDB" id="153074at2759"/>
<evidence type="ECO:0000256" key="2">
    <source>
        <dbReference type="ARBA" id="ARBA00022490"/>
    </source>
</evidence>
<dbReference type="STRING" id="6573.A0A210PT99"/>
<dbReference type="Proteomes" id="UP000242188">
    <property type="component" value="Unassembled WGS sequence"/>
</dbReference>
<dbReference type="GO" id="GO:0005737">
    <property type="term" value="C:cytoplasm"/>
    <property type="evidence" value="ECO:0007669"/>
    <property type="project" value="UniProtKB-SubCell"/>
</dbReference>
<evidence type="ECO:0000313" key="5">
    <source>
        <dbReference type="EMBL" id="OWF39684.1"/>
    </source>
</evidence>
<keyword evidence="3" id="KW-0521">NADP</keyword>
<comment type="caution">
    <text evidence="5">The sequence shown here is derived from an EMBL/GenBank/DDBJ whole genome shotgun (WGS) entry which is preliminary data.</text>
</comment>
<gene>
    <name evidence="5" type="ORF">KP79_PYT25168</name>
</gene>
<dbReference type="InterPro" id="IPR002347">
    <property type="entry name" value="SDR_fam"/>
</dbReference>
<dbReference type="PANTHER" id="PTHR44085:SF2">
    <property type="entry name" value="SEPIAPTERIN REDUCTASE"/>
    <property type="match status" value="1"/>
</dbReference>
<dbReference type="SUPFAM" id="SSF51735">
    <property type="entry name" value="NAD(P)-binding Rossmann-fold domains"/>
    <property type="match status" value="1"/>
</dbReference>
<reference evidence="5 6" key="1">
    <citation type="journal article" date="2017" name="Nat. Ecol. Evol.">
        <title>Scallop genome provides insights into evolution of bilaterian karyotype and development.</title>
        <authorList>
            <person name="Wang S."/>
            <person name="Zhang J."/>
            <person name="Jiao W."/>
            <person name="Li J."/>
            <person name="Xun X."/>
            <person name="Sun Y."/>
            <person name="Guo X."/>
            <person name="Huan P."/>
            <person name="Dong B."/>
            <person name="Zhang L."/>
            <person name="Hu X."/>
            <person name="Sun X."/>
            <person name="Wang J."/>
            <person name="Zhao C."/>
            <person name="Wang Y."/>
            <person name="Wang D."/>
            <person name="Huang X."/>
            <person name="Wang R."/>
            <person name="Lv J."/>
            <person name="Li Y."/>
            <person name="Zhang Z."/>
            <person name="Liu B."/>
            <person name="Lu W."/>
            <person name="Hui Y."/>
            <person name="Liang J."/>
            <person name="Zhou Z."/>
            <person name="Hou R."/>
            <person name="Li X."/>
            <person name="Liu Y."/>
            <person name="Li H."/>
            <person name="Ning X."/>
            <person name="Lin Y."/>
            <person name="Zhao L."/>
            <person name="Xing Q."/>
            <person name="Dou J."/>
            <person name="Li Y."/>
            <person name="Mao J."/>
            <person name="Guo H."/>
            <person name="Dou H."/>
            <person name="Li T."/>
            <person name="Mu C."/>
            <person name="Jiang W."/>
            <person name="Fu Q."/>
            <person name="Fu X."/>
            <person name="Miao Y."/>
            <person name="Liu J."/>
            <person name="Yu Q."/>
            <person name="Li R."/>
            <person name="Liao H."/>
            <person name="Li X."/>
            <person name="Kong Y."/>
            <person name="Jiang Z."/>
            <person name="Chourrout D."/>
            <person name="Li R."/>
            <person name="Bao Z."/>
        </authorList>
    </citation>
    <scope>NUCLEOTIDE SEQUENCE [LARGE SCALE GENOMIC DNA]</scope>
    <source>
        <strain evidence="5 6">PY_sf001</strain>
    </source>
</reference>
<keyword evidence="4" id="KW-0560">Oxidoreductase</keyword>
<dbReference type="PANTHER" id="PTHR44085">
    <property type="entry name" value="SEPIAPTERIN REDUCTASE"/>
    <property type="match status" value="1"/>
</dbReference>
<keyword evidence="2" id="KW-0963">Cytoplasm</keyword>
<dbReference type="Pfam" id="PF00106">
    <property type="entry name" value="adh_short"/>
    <property type="match status" value="1"/>
</dbReference>
<name>A0A210PT99_MIZYE</name>
<dbReference type="InterPro" id="IPR051721">
    <property type="entry name" value="Biopterin_syn/organic_redct"/>
</dbReference>
<dbReference type="Gene3D" id="3.40.50.720">
    <property type="entry name" value="NAD(P)-binding Rossmann-like Domain"/>
    <property type="match status" value="1"/>
</dbReference>
<evidence type="ECO:0000256" key="3">
    <source>
        <dbReference type="ARBA" id="ARBA00022857"/>
    </source>
</evidence>
<proteinExistence type="predicted"/>
<dbReference type="InterPro" id="IPR036291">
    <property type="entry name" value="NAD(P)-bd_dom_sf"/>
</dbReference>
<dbReference type="EMBL" id="NEDP02005515">
    <property type="protein sequence ID" value="OWF39684.1"/>
    <property type="molecule type" value="Genomic_DNA"/>
</dbReference>
<organism evidence="5 6">
    <name type="scientific">Mizuhopecten yessoensis</name>
    <name type="common">Japanese scallop</name>
    <name type="synonym">Patinopecten yessoensis</name>
    <dbReference type="NCBI Taxonomy" id="6573"/>
    <lineage>
        <taxon>Eukaryota</taxon>
        <taxon>Metazoa</taxon>
        <taxon>Spiralia</taxon>
        <taxon>Lophotrochozoa</taxon>
        <taxon>Mollusca</taxon>
        <taxon>Bivalvia</taxon>
        <taxon>Autobranchia</taxon>
        <taxon>Pteriomorphia</taxon>
        <taxon>Pectinida</taxon>
        <taxon>Pectinoidea</taxon>
        <taxon>Pectinidae</taxon>
        <taxon>Mizuhopecten</taxon>
    </lineage>
</organism>
<dbReference type="GO" id="GO:0004757">
    <property type="term" value="F:sepiapterin reductase (NADP+) activity"/>
    <property type="evidence" value="ECO:0007669"/>
    <property type="project" value="TreeGrafter"/>
</dbReference>
<protein>
    <submittedName>
        <fullName evidence="5">Sepiapterin reductase</fullName>
    </submittedName>
</protein>
<accession>A0A210PT99</accession>
<evidence type="ECO:0000256" key="4">
    <source>
        <dbReference type="ARBA" id="ARBA00023002"/>
    </source>
</evidence>
<dbReference type="GO" id="GO:0006729">
    <property type="term" value="P:tetrahydrobiopterin biosynthetic process"/>
    <property type="evidence" value="ECO:0007669"/>
    <property type="project" value="TreeGrafter"/>
</dbReference>